<accession>A0A8T0I7Z6</accession>
<reference evidence="1" key="1">
    <citation type="submission" date="2020-06" db="EMBL/GenBank/DDBJ databases">
        <title>WGS assembly of Ceratodon purpureus strain R40.</title>
        <authorList>
            <person name="Carey S.B."/>
            <person name="Jenkins J."/>
            <person name="Shu S."/>
            <person name="Lovell J.T."/>
            <person name="Sreedasyam A."/>
            <person name="Maumus F."/>
            <person name="Tiley G.P."/>
            <person name="Fernandez-Pozo N."/>
            <person name="Barry K."/>
            <person name="Chen C."/>
            <person name="Wang M."/>
            <person name="Lipzen A."/>
            <person name="Daum C."/>
            <person name="Saski C.A."/>
            <person name="Payton A.C."/>
            <person name="Mcbreen J.C."/>
            <person name="Conrad R.E."/>
            <person name="Kollar L.M."/>
            <person name="Olsson S."/>
            <person name="Huttunen S."/>
            <person name="Landis J.B."/>
            <person name="Wickett N.J."/>
            <person name="Johnson M.G."/>
            <person name="Rensing S.A."/>
            <person name="Grimwood J."/>
            <person name="Schmutz J."/>
            <person name="Mcdaniel S.F."/>
        </authorList>
    </citation>
    <scope>NUCLEOTIDE SEQUENCE</scope>
    <source>
        <strain evidence="1">R40</strain>
    </source>
</reference>
<sequence>MHCFRARRRASSFRISNGHPVLEMKLAPPEIDIEILSVKQPQLNEEVEQARALNSVRLLQESILCPDDEEEYSPTGRLSVHRRMSTPFDYTLAIDYTASKVISAVIDKCKLLQCVTSLFKEESHELLSTLEGLFVTLQTIAGSPHLGRFQNVLEEIMLYSTKAYAFLEKLCCMTLPNSSHGLHKAAAKMSEFACRFYNHTVGLTEPIEQCWDDGLNCEKSSREKRLSFGVTTYTVPILDVKERLLKKKRVLIPLLDLEGNSEYNVELAYPRASRWFSRDATLSARIESHERGFSQILQADRVKMEKGSWGWEEAQETVLLTYEDLVVANMASVTGSLLTYNKQYSSIQSSPPKLFNTQKYRTSIQIVGASRIDLDLQDLFIKGVKSKDHVYYKCFVNTERRGEVLAIYRFQHKQFHKGEGLLHIVGRGNQPGLRHVLVSIFASLGFTPSA</sequence>
<dbReference type="AlphaFoldDB" id="A0A8T0I7Z6"/>
<evidence type="ECO:0000313" key="2">
    <source>
        <dbReference type="Proteomes" id="UP000822688"/>
    </source>
</evidence>
<gene>
    <name evidence="1" type="ORF">KC19_4G081700</name>
</gene>
<name>A0A8T0I7Z6_CERPU</name>
<evidence type="ECO:0000313" key="1">
    <source>
        <dbReference type="EMBL" id="KAG0579207.1"/>
    </source>
</evidence>
<protein>
    <submittedName>
        <fullName evidence="1">Uncharacterized protein</fullName>
    </submittedName>
</protein>
<keyword evidence="2" id="KW-1185">Reference proteome</keyword>
<dbReference type="EMBL" id="CM026424">
    <property type="protein sequence ID" value="KAG0579207.1"/>
    <property type="molecule type" value="Genomic_DNA"/>
</dbReference>
<proteinExistence type="predicted"/>
<comment type="caution">
    <text evidence="1">The sequence shown here is derived from an EMBL/GenBank/DDBJ whole genome shotgun (WGS) entry which is preliminary data.</text>
</comment>
<organism evidence="1 2">
    <name type="scientific">Ceratodon purpureus</name>
    <name type="common">Fire moss</name>
    <name type="synonym">Dicranum purpureum</name>
    <dbReference type="NCBI Taxonomy" id="3225"/>
    <lineage>
        <taxon>Eukaryota</taxon>
        <taxon>Viridiplantae</taxon>
        <taxon>Streptophyta</taxon>
        <taxon>Embryophyta</taxon>
        <taxon>Bryophyta</taxon>
        <taxon>Bryophytina</taxon>
        <taxon>Bryopsida</taxon>
        <taxon>Dicranidae</taxon>
        <taxon>Pseudoditrichales</taxon>
        <taxon>Ditrichaceae</taxon>
        <taxon>Ceratodon</taxon>
    </lineage>
</organism>
<dbReference type="Proteomes" id="UP000822688">
    <property type="component" value="Chromosome 4"/>
</dbReference>